<feature type="region of interest" description="Disordered" evidence="8">
    <location>
        <begin position="419"/>
        <end position="441"/>
    </location>
</feature>
<dbReference type="Gene3D" id="1.20.58.70">
    <property type="match status" value="1"/>
</dbReference>
<dbReference type="Pfam" id="PF00804">
    <property type="entry name" value="Syntaxin"/>
    <property type="match status" value="1"/>
</dbReference>
<dbReference type="InterPro" id="IPR006011">
    <property type="entry name" value="Syntaxin_N"/>
</dbReference>
<comment type="similarity">
    <text evidence="2">Belongs to the MEMO1 family.</text>
</comment>
<keyword evidence="12" id="KW-1185">Reference proteome</keyword>
<feature type="region of interest" description="Disordered" evidence="8">
    <location>
        <begin position="324"/>
        <end position="356"/>
    </location>
</feature>
<dbReference type="AlphaFoldDB" id="A0A7C8J770"/>
<dbReference type="SUPFAM" id="SSF47661">
    <property type="entry name" value="t-snare proteins"/>
    <property type="match status" value="1"/>
</dbReference>
<evidence type="ECO:0000256" key="7">
    <source>
        <dbReference type="ARBA" id="ARBA00023136"/>
    </source>
</evidence>
<dbReference type="PROSITE" id="PS50192">
    <property type="entry name" value="T_SNARE"/>
    <property type="match status" value="1"/>
</dbReference>
<comment type="subcellular location">
    <subcellularLocation>
        <location evidence="1">Membrane</location>
        <topology evidence="1">Single-pass type IV membrane protein</topology>
    </subcellularLocation>
</comment>
<dbReference type="Pfam" id="PF05739">
    <property type="entry name" value="SNARE"/>
    <property type="match status" value="1"/>
</dbReference>
<feature type="domain" description="T-SNARE coiled-coil homology" evidence="10">
    <location>
        <begin position="544"/>
        <end position="606"/>
    </location>
</feature>
<evidence type="ECO:0000256" key="8">
    <source>
        <dbReference type="SAM" id="MobiDB-lite"/>
    </source>
</evidence>
<comment type="similarity">
    <text evidence="3">Belongs to the syntaxin family.</text>
</comment>
<evidence type="ECO:0000256" key="6">
    <source>
        <dbReference type="ARBA" id="ARBA00023054"/>
    </source>
</evidence>
<dbReference type="InParanoid" id="A0A7C8J770"/>
<evidence type="ECO:0000313" key="11">
    <source>
        <dbReference type="EMBL" id="KAF2972379.1"/>
    </source>
</evidence>
<dbReference type="GO" id="GO:0016192">
    <property type="term" value="P:vesicle-mediated transport"/>
    <property type="evidence" value="ECO:0007669"/>
    <property type="project" value="InterPro"/>
</dbReference>
<dbReference type="InterPro" id="IPR000727">
    <property type="entry name" value="T_SNARE_dom"/>
</dbReference>
<dbReference type="Pfam" id="PF01875">
    <property type="entry name" value="Memo"/>
    <property type="match status" value="1"/>
</dbReference>
<dbReference type="PANTHER" id="PTHR11060:SF0">
    <property type="entry name" value="PROTEIN MEMO1"/>
    <property type="match status" value="1"/>
</dbReference>
<evidence type="ECO:0000256" key="5">
    <source>
        <dbReference type="ARBA" id="ARBA00022989"/>
    </source>
</evidence>
<evidence type="ECO:0000313" key="12">
    <source>
        <dbReference type="Proteomes" id="UP000481858"/>
    </source>
</evidence>
<evidence type="ECO:0000256" key="9">
    <source>
        <dbReference type="SAM" id="Phobius"/>
    </source>
</evidence>
<dbReference type="PANTHER" id="PTHR11060">
    <property type="entry name" value="PROTEIN MEMO1"/>
    <property type="match status" value="1"/>
</dbReference>
<proteinExistence type="inferred from homology"/>
<keyword evidence="4 9" id="KW-0812">Transmembrane</keyword>
<sequence>MKLSGTREAGKADSWYEGDPEVLSNQLDGFLSDVPASINGASLPVSGAKVIIAPHAGYSYSGPCAAWAYKCLDLSKAKRIFLLGPSHTYYLRGCALTKFARYATPFGDLTIDEPVVQKLRDTGKFQDMPTRNEVEEHSLEMHLPYIYKRITQTFSSRDEYPTLVPILVGDNKGPEEKQFGALLAPYLQDSDNVFVVSSDFCHWGDRFSYTAYAPGSDVNNLTSLTYRTRRPTDPPIHESIKLLDQLAIDAIAGGHHDDFVDNLKKTKNTVCGRHPIGVTMAALEVVAQDTADADKFKFKFVQYQRSSLAEVFSDSSVSYASAYGGQQNPFDDRNDAGRGGYGGGLPSRPNYRNQGDSYNEYGLLVTANNVEMAPLAQNADPFSDGNPNSVLDEISDINRGIDTIDRNLEQLRMLQQRSLDDADSSASSNTNRQLDRLSSETMAQYRSLTERVRQLKSKPENTQRFGQQVRRVDTRLKDAIRAYQQVESSFRKKTEEQMARQYRIVRPDATEEEVRAAVEDQSGGQVFQQALMQSNRRGQAQAVLNAVQDRHAQLQKIERQMMELAQLFQDMDTLVMQQDVAVANIEQKAEDVVDNLDRGNVEIGTAVNTARATRKKKWICLAIVVAIIVILAAALAGYFATRPGANTKRSLDDILDIRSVIESERVPQLLNSRINAESRRWLTSTTT</sequence>
<dbReference type="InterPro" id="IPR002737">
    <property type="entry name" value="MEMO1_fam"/>
</dbReference>
<dbReference type="InterPro" id="IPR010989">
    <property type="entry name" value="SNARE"/>
</dbReference>
<dbReference type="OrthoDB" id="417112at2759"/>
<evidence type="ECO:0000256" key="4">
    <source>
        <dbReference type="ARBA" id="ARBA00022692"/>
    </source>
</evidence>
<keyword evidence="6" id="KW-0175">Coiled coil</keyword>
<dbReference type="FunFam" id="1.20.58.70:FF:000008">
    <property type="entry name" value="Syntaxin family protein"/>
    <property type="match status" value="1"/>
</dbReference>
<dbReference type="GO" id="GO:0016020">
    <property type="term" value="C:membrane"/>
    <property type="evidence" value="ECO:0007669"/>
    <property type="project" value="UniProtKB-SubCell"/>
</dbReference>
<dbReference type="EMBL" id="WUBL01000006">
    <property type="protein sequence ID" value="KAF2972379.1"/>
    <property type="molecule type" value="Genomic_DNA"/>
</dbReference>
<organism evidence="11 12">
    <name type="scientific">Xylaria multiplex</name>
    <dbReference type="NCBI Taxonomy" id="323545"/>
    <lineage>
        <taxon>Eukaryota</taxon>
        <taxon>Fungi</taxon>
        <taxon>Dikarya</taxon>
        <taxon>Ascomycota</taxon>
        <taxon>Pezizomycotina</taxon>
        <taxon>Sordariomycetes</taxon>
        <taxon>Xylariomycetidae</taxon>
        <taxon>Xylariales</taxon>
        <taxon>Xylariaceae</taxon>
        <taxon>Xylaria</taxon>
    </lineage>
</organism>
<dbReference type="SMART" id="SM00397">
    <property type="entry name" value="t_SNARE"/>
    <property type="match status" value="1"/>
</dbReference>
<feature type="transmembrane region" description="Helical" evidence="9">
    <location>
        <begin position="618"/>
        <end position="640"/>
    </location>
</feature>
<evidence type="ECO:0000256" key="2">
    <source>
        <dbReference type="ARBA" id="ARBA00006315"/>
    </source>
</evidence>
<reference evidence="11 12" key="1">
    <citation type="submission" date="2019-12" db="EMBL/GenBank/DDBJ databases">
        <title>Draft genome sequence of the ascomycete Xylaria multiplex DSM 110363.</title>
        <authorList>
            <person name="Buettner E."/>
            <person name="Kellner H."/>
        </authorList>
    </citation>
    <scope>NUCLEOTIDE SEQUENCE [LARGE SCALE GENOMIC DNA]</scope>
    <source>
        <strain evidence="11 12">DSM 110363</strain>
    </source>
</reference>
<comment type="caution">
    <text evidence="11">The sequence shown here is derived from an EMBL/GenBank/DDBJ whole genome shotgun (WGS) entry which is preliminary data.</text>
</comment>
<accession>A0A7C8J770</accession>
<dbReference type="Proteomes" id="UP000481858">
    <property type="component" value="Unassembled WGS sequence"/>
</dbReference>
<dbReference type="CDD" id="cd15849">
    <property type="entry name" value="SNARE_Sso1"/>
    <property type="match status" value="1"/>
</dbReference>
<gene>
    <name evidence="11" type="ORF">GQX73_g1128</name>
</gene>
<protein>
    <recommendedName>
        <fullName evidence="10">t-SNARE coiled-coil homology domain-containing protein</fullName>
    </recommendedName>
</protein>
<dbReference type="Gene3D" id="3.40.830.10">
    <property type="entry name" value="LigB-like"/>
    <property type="match status" value="1"/>
</dbReference>
<keyword evidence="5 9" id="KW-1133">Transmembrane helix</keyword>
<evidence type="ECO:0000256" key="3">
    <source>
        <dbReference type="ARBA" id="ARBA00009063"/>
    </source>
</evidence>
<evidence type="ECO:0000256" key="1">
    <source>
        <dbReference type="ARBA" id="ARBA00004211"/>
    </source>
</evidence>
<dbReference type="HAMAP" id="MF_00055">
    <property type="entry name" value="MEMO1"/>
    <property type="match status" value="1"/>
</dbReference>
<dbReference type="CDD" id="cd07361">
    <property type="entry name" value="MEMO_like"/>
    <property type="match status" value="1"/>
</dbReference>
<dbReference type="NCBIfam" id="TIGR04336">
    <property type="entry name" value="AmmeMemoSam_B"/>
    <property type="match status" value="1"/>
</dbReference>
<keyword evidence="7 9" id="KW-0472">Membrane</keyword>
<evidence type="ECO:0000259" key="10">
    <source>
        <dbReference type="PROSITE" id="PS50192"/>
    </source>
</evidence>
<name>A0A7C8J770_9PEZI</name>